<feature type="region of interest" description="Disordered" evidence="1">
    <location>
        <begin position="26"/>
        <end position="62"/>
    </location>
</feature>
<evidence type="ECO:0000256" key="1">
    <source>
        <dbReference type="SAM" id="MobiDB-lite"/>
    </source>
</evidence>
<keyword evidence="3" id="KW-1185">Reference proteome</keyword>
<evidence type="ECO:0000313" key="3">
    <source>
        <dbReference type="Proteomes" id="UP000655287"/>
    </source>
</evidence>
<evidence type="ECO:0000313" key="2">
    <source>
        <dbReference type="EMBL" id="GII78935.1"/>
    </source>
</evidence>
<comment type="caution">
    <text evidence="2">The sequence shown here is derived from an EMBL/GenBank/DDBJ whole genome shotgun (WGS) entry which is preliminary data.</text>
</comment>
<name>A0A919R7Y1_9ACTN</name>
<sequence length="73" mass="7948">MRKLIFAMNVSLDGYISAPGDDINWSGDVPRRRPDDPVGDEALSTARPPTPGGRAVTASRAGPATVCRWRRIR</sequence>
<reference evidence="2" key="1">
    <citation type="submission" date="2021-01" db="EMBL/GenBank/DDBJ databases">
        <title>Whole genome shotgun sequence of Sphaerisporangium rufum NBRC 109079.</title>
        <authorList>
            <person name="Komaki H."/>
            <person name="Tamura T."/>
        </authorList>
    </citation>
    <scope>NUCLEOTIDE SEQUENCE</scope>
    <source>
        <strain evidence="2">NBRC 109079</strain>
    </source>
</reference>
<dbReference type="EMBL" id="BOOU01000053">
    <property type="protein sequence ID" value="GII78935.1"/>
    <property type="molecule type" value="Genomic_DNA"/>
</dbReference>
<gene>
    <name evidence="2" type="ORF">Sru01_39170</name>
</gene>
<accession>A0A919R7Y1</accession>
<dbReference type="Proteomes" id="UP000655287">
    <property type="component" value="Unassembled WGS sequence"/>
</dbReference>
<evidence type="ECO:0008006" key="4">
    <source>
        <dbReference type="Google" id="ProtNLM"/>
    </source>
</evidence>
<protein>
    <recommendedName>
        <fullName evidence="4">Bacterial bifunctional deaminase-reductase C-terminal domain-containing protein</fullName>
    </recommendedName>
</protein>
<dbReference type="AlphaFoldDB" id="A0A919R7Y1"/>
<organism evidence="2 3">
    <name type="scientific">Sphaerisporangium rufum</name>
    <dbReference type="NCBI Taxonomy" id="1381558"/>
    <lineage>
        <taxon>Bacteria</taxon>
        <taxon>Bacillati</taxon>
        <taxon>Actinomycetota</taxon>
        <taxon>Actinomycetes</taxon>
        <taxon>Streptosporangiales</taxon>
        <taxon>Streptosporangiaceae</taxon>
        <taxon>Sphaerisporangium</taxon>
    </lineage>
</organism>
<proteinExistence type="predicted"/>